<evidence type="ECO:0000313" key="14">
    <source>
        <dbReference type="EMBL" id="RDD81120.1"/>
    </source>
</evidence>
<evidence type="ECO:0000256" key="1">
    <source>
        <dbReference type="ARBA" id="ARBA00004050"/>
    </source>
</evidence>
<protein>
    <recommendedName>
        <fullName evidence="4">Succinate dehydrogenase cytochrome b556 subunit</fullName>
    </recommendedName>
</protein>
<dbReference type="InterPro" id="IPR018495">
    <property type="entry name" value="Succ_DH_cyt_bsu_CS"/>
</dbReference>
<feature type="transmembrane region" description="Helical" evidence="13">
    <location>
        <begin position="60"/>
        <end position="82"/>
    </location>
</feature>
<organism evidence="14 15">
    <name type="scientific">Dyella tabacisoli</name>
    <dbReference type="NCBI Taxonomy" id="2282381"/>
    <lineage>
        <taxon>Bacteria</taxon>
        <taxon>Pseudomonadati</taxon>
        <taxon>Pseudomonadota</taxon>
        <taxon>Gammaproteobacteria</taxon>
        <taxon>Lysobacterales</taxon>
        <taxon>Rhodanobacteraceae</taxon>
        <taxon>Dyella</taxon>
    </lineage>
</organism>
<dbReference type="CDD" id="cd03499">
    <property type="entry name" value="SQR_TypeC_SdhC"/>
    <property type="match status" value="1"/>
</dbReference>
<dbReference type="AlphaFoldDB" id="A0A369UNC0"/>
<feature type="transmembrane region" description="Helical" evidence="13">
    <location>
        <begin position="102"/>
        <end position="125"/>
    </location>
</feature>
<evidence type="ECO:0000256" key="4">
    <source>
        <dbReference type="ARBA" id="ARBA00020076"/>
    </source>
</evidence>
<keyword evidence="8 13" id="KW-1133">Transmembrane helix</keyword>
<evidence type="ECO:0000256" key="12">
    <source>
        <dbReference type="PIRSR" id="PIRSR000178-1"/>
    </source>
</evidence>
<dbReference type="InterPro" id="IPR034804">
    <property type="entry name" value="SQR/QFR_C/D"/>
</dbReference>
<keyword evidence="5 12" id="KW-0349">Heme</keyword>
<comment type="subcellular location">
    <subcellularLocation>
        <location evidence="2">Membrane</location>
        <topology evidence="2">Multi-pass membrane protein</topology>
    </subcellularLocation>
</comment>
<dbReference type="GO" id="GO:0016020">
    <property type="term" value="C:membrane"/>
    <property type="evidence" value="ECO:0007669"/>
    <property type="project" value="UniProtKB-SubCell"/>
</dbReference>
<keyword evidence="10 13" id="KW-0472">Membrane</keyword>
<dbReference type="PANTHER" id="PTHR10978">
    <property type="entry name" value="SUCCINATE DEHYDROGENASE CYTOCHROME B560 SUBUNIT"/>
    <property type="match status" value="1"/>
</dbReference>
<dbReference type="GO" id="GO:0006099">
    <property type="term" value="P:tricarboxylic acid cycle"/>
    <property type="evidence" value="ECO:0007669"/>
    <property type="project" value="InterPro"/>
</dbReference>
<evidence type="ECO:0000256" key="11">
    <source>
        <dbReference type="ARBA" id="ARBA00025912"/>
    </source>
</evidence>
<dbReference type="EMBL" id="QQAH01000011">
    <property type="protein sequence ID" value="RDD81120.1"/>
    <property type="molecule type" value="Genomic_DNA"/>
</dbReference>
<evidence type="ECO:0000256" key="2">
    <source>
        <dbReference type="ARBA" id="ARBA00004141"/>
    </source>
</evidence>
<dbReference type="Pfam" id="PF01127">
    <property type="entry name" value="Sdh_cyt"/>
    <property type="match status" value="1"/>
</dbReference>
<name>A0A369UNC0_9GAMM</name>
<evidence type="ECO:0000256" key="9">
    <source>
        <dbReference type="ARBA" id="ARBA00023004"/>
    </source>
</evidence>
<dbReference type="GO" id="GO:0009055">
    <property type="term" value="F:electron transfer activity"/>
    <property type="evidence" value="ECO:0007669"/>
    <property type="project" value="InterPro"/>
</dbReference>
<dbReference type="InterPro" id="IPR014314">
    <property type="entry name" value="Succ_DH_cytb556"/>
</dbReference>
<dbReference type="OrthoDB" id="9799441at2"/>
<feature type="binding site" description="axial binding residue" evidence="12">
    <location>
        <position position="81"/>
    </location>
    <ligand>
        <name>heme</name>
        <dbReference type="ChEBI" id="CHEBI:30413"/>
        <note>ligand shared with second transmembrane subunit</note>
    </ligand>
    <ligandPart>
        <name>Fe</name>
        <dbReference type="ChEBI" id="CHEBI:18248"/>
    </ligandPart>
</feature>
<gene>
    <name evidence="14" type="primary">sdhC</name>
    <name evidence="14" type="ORF">DVJ77_12370</name>
</gene>
<keyword evidence="15" id="KW-1185">Reference proteome</keyword>
<dbReference type="PIRSF" id="PIRSF000178">
    <property type="entry name" value="SDH_cyt_b560"/>
    <property type="match status" value="1"/>
</dbReference>
<dbReference type="SUPFAM" id="SSF81343">
    <property type="entry name" value="Fumarate reductase respiratory complex transmembrane subunits"/>
    <property type="match status" value="1"/>
</dbReference>
<comment type="function">
    <text evidence="1">Membrane-anchoring subunit of succinate dehydrogenase (SDH).</text>
</comment>
<evidence type="ECO:0000256" key="13">
    <source>
        <dbReference type="SAM" id="Phobius"/>
    </source>
</evidence>
<keyword evidence="9 12" id="KW-0408">Iron</keyword>
<dbReference type="RefSeq" id="WP_114845831.1">
    <property type="nucleotide sequence ID" value="NZ_JBHSPE010000020.1"/>
</dbReference>
<dbReference type="Gene3D" id="1.20.1300.10">
    <property type="entry name" value="Fumarate reductase/succinate dehydrogenase, transmembrane subunit"/>
    <property type="match status" value="1"/>
</dbReference>
<reference evidence="14 15" key="1">
    <citation type="submission" date="2018-07" db="EMBL/GenBank/DDBJ databases">
        <title>Dyella tabacisoli L4-6T, whole genome shotgun sequence.</title>
        <authorList>
            <person name="Zhou X.-K."/>
            <person name="Li W.-J."/>
            <person name="Duan Y.-Q."/>
        </authorList>
    </citation>
    <scope>NUCLEOTIDE SEQUENCE [LARGE SCALE GENOMIC DNA]</scope>
    <source>
        <strain evidence="14 15">L4-6</strain>
    </source>
</reference>
<evidence type="ECO:0000256" key="6">
    <source>
        <dbReference type="ARBA" id="ARBA00022692"/>
    </source>
</evidence>
<feature type="transmembrane region" description="Helical" evidence="13">
    <location>
        <begin position="25"/>
        <end position="48"/>
    </location>
</feature>
<comment type="cofactor">
    <cofactor evidence="12">
        <name>heme</name>
        <dbReference type="ChEBI" id="CHEBI:30413"/>
    </cofactor>
    <text evidence="12">The heme is bound between the two transmembrane subunits.</text>
</comment>
<keyword evidence="6 13" id="KW-0812">Transmembrane</keyword>
<evidence type="ECO:0000256" key="8">
    <source>
        <dbReference type="ARBA" id="ARBA00022989"/>
    </source>
</evidence>
<evidence type="ECO:0000256" key="10">
    <source>
        <dbReference type="ARBA" id="ARBA00023136"/>
    </source>
</evidence>
<evidence type="ECO:0000256" key="5">
    <source>
        <dbReference type="ARBA" id="ARBA00022617"/>
    </source>
</evidence>
<dbReference type="InterPro" id="IPR000701">
    <property type="entry name" value="SuccDH_FuR_B_TM-su"/>
</dbReference>
<dbReference type="PANTHER" id="PTHR10978:SF5">
    <property type="entry name" value="SUCCINATE DEHYDROGENASE CYTOCHROME B560 SUBUNIT, MITOCHONDRIAL"/>
    <property type="match status" value="1"/>
</dbReference>
<proteinExistence type="inferred from homology"/>
<dbReference type="NCBIfam" id="TIGR02970">
    <property type="entry name" value="succ_dehyd_cytB"/>
    <property type="match status" value="1"/>
</dbReference>
<comment type="similarity">
    <text evidence="3">Belongs to the cytochrome b560 family.</text>
</comment>
<accession>A0A369UNC0</accession>
<dbReference type="GO" id="GO:0046872">
    <property type="term" value="F:metal ion binding"/>
    <property type="evidence" value="ECO:0007669"/>
    <property type="project" value="UniProtKB-KW"/>
</dbReference>
<evidence type="ECO:0000256" key="3">
    <source>
        <dbReference type="ARBA" id="ARBA00007244"/>
    </source>
</evidence>
<evidence type="ECO:0000313" key="15">
    <source>
        <dbReference type="Proteomes" id="UP000253782"/>
    </source>
</evidence>
<sequence>MADTRRPLSPHLQIYKWQVQMVTSILHRATGVALAVGTLMVLWGLLALAGGEASFNQFKVCVGSPVGLVLLFGWSWALFYHLCNGIRHLIQDTGAGYAIPQFVRSSWLSIIVSVLLTAIVWAYVLTMGGAA</sequence>
<dbReference type="PROSITE" id="PS01000">
    <property type="entry name" value="SDH_CYT_1"/>
    <property type="match status" value="1"/>
</dbReference>
<keyword evidence="7 12" id="KW-0479">Metal-binding</keyword>
<dbReference type="Proteomes" id="UP000253782">
    <property type="component" value="Unassembled WGS sequence"/>
</dbReference>
<comment type="subunit">
    <text evidence="11">Part of an enzyme complex containing four subunits: a flavoprotein, an iron-sulfur protein, plus two membrane-anchoring proteins, SdhC and SdhD. The complex can form homotrimers.</text>
</comment>
<evidence type="ECO:0000256" key="7">
    <source>
        <dbReference type="ARBA" id="ARBA00022723"/>
    </source>
</evidence>
<comment type="caution">
    <text evidence="14">The sequence shown here is derived from an EMBL/GenBank/DDBJ whole genome shotgun (WGS) entry which is preliminary data.</text>
</comment>